<keyword evidence="3" id="KW-1185">Reference proteome</keyword>
<evidence type="ECO:0000313" key="2">
    <source>
        <dbReference type="EMBL" id="MFC7199535.1"/>
    </source>
</evidence>
<accession>A0ABD5Z2S5</accession>
<dbReference type="AlphaFoldDB" id="A0ABD5Z2S5"/>
<name>A0ABD5Z2S5_9EURY</name>
<protein>
    <recommendedName>
        <fullName evidence="4">DUF5786 domain-containing protein</fullName>
    </recommendedName>
</protein>
<dbReference type="Proteomes" id="UP001596447">
    <property type="component" value="Unassembled WGS sequence"/>
</dbReference>
<comment type="caution">
    <text evidence="2">The sequence shown here is derived from an EMBL/GenBank/DDBJ whole genome shotgun (WGS) entry which is preliminary data.</text>
</comment>
<reference evidence="2 3" key="1">
    <citation type="journal article" date="2019" name="Int. J. Syst. Evol. Microbiol.">
        <title>The Global Catalogue of Microorganisms (GCM) 10K type strain sequencing project: providing services to taxonomists for standard genome sequencing and annotation.</title>
        <authorList>
            <consortium name="The Broad Institute Genomics Platform"/>
            <consortium name="The Broad Institute Genome Sequencing Center for Infectious Disease"/>
            <person name="Wu L."/>
            <person name="Ma J."/>
        </authorList>
    </citation>
    <scope>NUCLEOTIDE SEQUENCE [LARGE SCALE GENOMIC DNA]</scope>
    <source>
        <strain evidence="2 3">XZGYJ-43</strain>
    </source>
</reference>
<evidence type="ECO:0000313" key="3">
    <source>
        <dbReference type="Proteomes" id="UP001596447"/>
    </source>
</evidence>
<sequence>MSDYDDGDDRESYQTYGGAADPSPDDLFITHDRNREAFTEERERRQDGEVMNDLFE</sequence>
<gene>
    <name evidence="2" type="ORF">ACFQJ9_08935</name>
</gene>
<dbReference type="EMBL" id="JBHTAR010000011">
    <property type="protein sequence ID" value="MFC7199535.1"/>
    <property type="molecule type" value="Genomic_DNA"/>
</dbReference>
<dbReference type="RefSeq" id="WP_279529464.1">
    <property type="nucleotide sequence ID" value="NZ_CP122312.1"/>
</dbReference>
<proteinExistence type="predicted"/>
<evidence type="ECO:0008006" key="4">
    <source>
        <dbReference type="Google" id="ProtNLM"/>
    </source>
</evidence>
<organism evidence="2 3">
    <name type="scientific">Halospeciosus flavus</name>
    <dbReference type="NCBI Taxonomy" id="3032283"/>
    <lineage>
        <taxon>Archaea</taxon>
        <taxon>Methanobacteriati</taxon>
        <taxon>Methanobacteriota</taxon>
        <taxon>Stenosarchaea group</taxon>
        <taxon>Halobacteria</taxon>
        <taxon>Halobacteriales</taxon>
        <taxon>Halobacteriaceae</taxon>
        <taxon>Halospeciosus</taxon>
    </lineage>
</organism>
<feature type="region of interest" description="Disordered" evidence="1">
    <location>
        <begin position="1"/>
        <end position="29"/>
    </location>
</feature>
<evidence type="ECO:0000256" key="1">
    <source>
        <dbReference type="SAM" id="MobiDB-lite"/>
    </source>
</evidence>